<dbReference type="AlphaFoldDB" id="A0A2P6R6F7"/>
<feature type="compositionally biased region" description="Polar residues" evidence="7">
    <location>
        <begin position="820"/>
        <end position="834"/>
    </location>
</feature>
<evidence type="ECO:0000256" key="2">
    <source>
        <dbReference type="ARBA" id="ARBA00022473"/>
    </source>
</evidence>
<dbReference type="Gramene" id="PRQ42010">
    <property type="protein sequence ID" value="PRQ42010"/>
    <property type="gene ID" value="RchiOBHm_Chr3g0452991"/>
</dbReference>
<comment type="caution">
    <text evidence="8">The sequence shown here is derived from an EMBL/GenBank/DDBJ whole genome shotgun (WGS) entry which is preliminary data.</text>
</comment>
<dbReference type="EMBL" id="PDCK01000041">
    <property type="protein sequence ID" value="PRQ42010.1"/>
    <property type="molecule type" value="Genomic_DNA"/>
</dbReference>
<proteinExistence type="inferred from homology"/>
<keyword evidence="2 5" id="KW-0217">Developmental protein</keyword>
<sequence>METAAAELEQKSEAKQRSLGAAFESLSSQASSILKFTVEWKELEDHFESTRRVLRTRFEEVRDRVKEVAEMEAKEERLKMEVKGREKELREIEEVVERRRREVEESESYLESVRALIVENDEELRVREERYDKVERLIREKEREVEEMEKHVRERSRKLSWLDKRIEVKKKEVERKERELREVRDLEEKKLSGVRGLIEEKRKEVELKEDEMVMVKGRVEDCDREMKEKEERLSLIEKSKGEMIGVVDLKGKEFCLLKKSMEEWCCKIEVKERELEGWVDKLESKEKEVELKVEELDLIRSKFLDELQFKENHLDSLEKSLLEWEEDLHSLQKSVQECSRGSEIIRNGRGLQQFMDEHLKRIDSMGTELSAILKDSSDPGKLVLDAMQGFYADNRELDFELRVRRRSCCLLLEELRRISPQMNPQVKEEATKLAANWKAKMTVASDNDLEVLGFLWLVAAYDLTSIYDAKELKRLLSKVSRGEQAAQIGLALGIPAPGSRNICSPVKIEEPESSTANNAATISSPNPQTSATTDARDSRGCINETLNWNVDTIQNEIVASVQSASDPEELVLKMMQNSLGKYWTSTEDGLKRHVMSCNISLLKMLMRVSPQVGSHVKEDAKKLGLQWKAKIRADAEHLEHLLEIVGFLLFIVAYGLLPTLNGDEIVKFLEKLSQYKEAVESCQMHGFLDKILAVFIQTLVERKQLFQALGFVFKFKLRDKFTPVRVLKDYVKDAMKCWSETLKRKKSVDEKVEFLDSKIAAFGTVLRCIKEYNLESEYPSREIAVQIGELEKLKEIWRSSAKHLASVTRQQESQGKKRSSSTCSPAVQQGQQQKSKFHRTAEAAPSPYKSPTFTPVLLQSRPSSSLAYGNDGQHGQFGDMAANSSEVDRSSSLVSEIHGQHGQFGYMAANLAEVNPRFGTIDEVDPHFGVHNLPNPYSSMDFTFFPGRYGPY</sequence>
<keyword evidence="3 5" id="KW-0221">Differentiation</keyword>
<gene>
    <name evidence="8" type="ORF">RchiOBHm_Chr3g0452991</name>
</gene>
<dbReference type="PANTHER" id="PTHR31791">
    <property type="entry name" value="FRIGIDA-LIKE PROTEIN 3-RELATED"/>
    <property type="match status" value="1"/>
</dbReference>
<protein>
    <recommendedName>
        <fullName evidence="5">FRIGIDA-like protein</fullName>
    </recommendedName>
</protein>
<keyword evidence="9" id="KW-1185">Reference proteome</keyword>
<organism evidence="8 9">
    <name type="scientific">Rosa chinensis</name>
    <name type="common">China rose</name>
    <dbReference type="NCBI Taxonomy" id="74649"/>
    <lineage>
        <taxon>Eukaryota</taxon>
        <taxon>Viridiplantae</taxon>
        <taxon>Streptophyta</taxon>
        <taxon>Embryophyta</taxon>
        <taxon>Tracheophyta</taxon>
        <taxon>Spermatophyta</taxon>
        <taxon>Magnoliopsida</taxon>
        <taxon>eudicotyledons</taxon>
        <taxon>Gunneridae</taxon>
        <taxon>Pentapetalae</taxon>
        <taxon>rosids</taxon>
        <taxon>fabids</taxon>
        <taxon>Rosales</taxon>
        <taxon>Rosaceae</taxon>
        <taxon>Rosoideae</taxon>
        <taxon>Rosoideae incertae sedis</taxon>
        <taxon>Rosa</taxon>
    </lineage>
</organism>
<dbReference type="GO" id="GO:0030154">
    <property type="term" value="P:cell differentiation"/>
    <property type="evidence" value="ECO:0007669"/>
    <property type="project" value="UniProtKB-KW"/>
</dbReference>
<accession>A0A2P6R6F7</accession>
<feature type="coiled-coil region" evidence="6">
    <location>
        <begin position="268"/>
        <end position="334"/>
    </location>
</feature>
<evidence type="ECO:0000256" key="5">
    <source>
        <dbReference type="RuleBase" id="RU364012"/>
    </source>
</evidence>
<dbReference type="Pfam" id="PF07899">
    <property type="entry name" value="Frigida"/>
    <property type="match status" value="2"/>
</dbReference>
<dbReference type="InterPro" id="IPR012474">
    <property type="entry name" value="Frigida"/>
</dbReference>
<feature type="compositionally biased region" description="Low complexity" evidence="7">
    <location>
        <begin position="513"/>
        <end position="527"/>
    </location>
</feature>
<name>A0A2P6R6F7_ROSCH</name>
<evidence type="ECO:0000256" key="1">
    <source>
        <dbReference type="ARBA" id="ARBA00008956"/>
    </source>
</evidence>
<dbReference type="GO" id="GO:0009908">
    <property type="term" value="P:flower development"/>
    <property type="evidence" value="ECO:0007669"/>
    <property type="project" value="UniProtKB-KW"/>
</dbReference>
<keyword evidence="6" id="KW-0175">Coiled coil</keyword>
<dbReference type="Proteomes" id="UP000238479">
    <property type="component" value="Chromosome 3"/>
</dbReference>
<evidence type="ECO:0000256" key="7">
    <source>
        <dbReference type="SAM" id="MobiDB-lite"/>
    </source>
</evidence>
<evidence type="ECO:0000313" key="9">
    <source>
        <dbReference type="Proteomes" id="UP000238479"/>
    </source>
</evidence>
<comment type="similarity">
    <text evidence="1 5">Belongs to the Frigida family.</text>
</comment>
<feature type="region of interest" description="Disordered" evidence="7">
    <location>
        <begin position="807"/>
        <end position="855"/>
    </location>
</feature>
<evidence type="ECO:0000256" key="6">
    <source>
        <dbReference type="SAM" id="Coils"/>
    </source>
</evidence>
<dbReference type="PANTHER" id="PTHR31791:SF70">
    <property type="entry name" value="FRIGIDA-LIKE PROTEIN"/>
    <property type="match status" value="1"/>
</dbReference>
<evidence type="ECO:0000256" key="3">
    <source>
        <dbReference type="ARBA" id="ARBA00022782"/>
    </source>
</evidence>
<feature type="region of interest" description="Disordered" evidence="7">
    <location>
        <begin position="513"/>
        <end position="537"/>
    </location>
</feature>
<evidence type="ECO:0000313" key="8">
    <source>
        <dbReference type="EMBL" id="PRQ42010.1"/>
    </source>
</evidence>
<reference evidence="8 9" key="1">
    <citation type="journal article" date="2018" name="Nat. Genet.">
        <title>The Rosa genome provides new insights in the design of modern roses.</title>
        <authorList>
            <person name="Bendahmane M."/>
        </authorList>
    </citation>
    <scope>NUCLEOTIDE SEQUENCE [LARGE SCALE GENOMIC DNA]</scope>
    <source>
        <strain evidence="9">cv. Old Blush</strain>
    </source>
</reference>
<dbReference type="OMA" id="CPQLHLD"/>
<keyword evidence="4 5" id="KW-0287">Flowering</keyword>
<feature type="coiled-coil region" evidence="6">
    <location>
        <begin position="68"/>
        <end position="239"/>
    </location>
</feature>
<evidence type="ECO:0000256" key="4">
    <source>
        <dbReference type="ARBA" id="ARBA00023089"/>
    </source>
</evidence>